<dbReference type="Gene3D" id="1.20.1530.20">
    <property type="match status" value="1"/>
</dbReference>
<feature type="transmembrane region" description="Helical" evidence="5">
    <location>
        <begin position="98"/>
        <end position="124"/>
    </location>
</feature>
<keyword evidence="3 5" id="KW-1133">Transmembrane helix</keyword>
<comment type="subcellular location">
    <subcellularLocation>
        <location evidence="1">Membrane</location>
        <topology evidence="1">Multi-pass membrane protein</topology>
    </subcellularLocation>
</comment>
<sequence>MNEILVIIDKIALFTFIVFTMLGAGLGLTIKQIWQPLRSPRLVILSLLTNFILVPSFVYLLVQIVPLSEALKDGLLIMALASGPPALPKLAQIVKGNIAFSVGLMMLLMLGTIFYMPLVLPLVVQGVQINSWDIGKPLLLMMISPLVIGLFIKAKFPAIAPVIQPIFFKLSSSGLLLGLVVRLIIHTNDIIGLLKTGAIFVCAVFIIFSFSVGYLLGGPGIDTQRVLGVGTAQRNFAAALLVGTSNFDDPNVVSIIMVTSLLMMVTVLIIGPRFIELDQPKDGDIKQLEISG</sequence>
<feature type="transmembrane region" description="Helical" evidence="5">
    <location>
        <begin position="42"/>
        <end position="62"/>
    </location>
</feature>
<name>A0A1Z4N2A1_9CYAN</name>
<evidence type="ECO:0000256" key="3">
    <source>
        <dbReference type="ARBA" id="ARBA00022989"/>
    </source>
</evidence>
<feature type="transmembrane region" description="Helical" evidence="5">
    <location>
        <begin position="197"/>
        <end position="217"/>
    </location>
</feature>
<dbReference type="KEGG" id="ttq:NIES37_37340"/>
<dbReference type="InterPro" id="IPR004710">
    <property type="entry name" value="Bilac:Na_transpt"/>
</dbReference>
<dbReference type="PANTHER" id="PTHR10361">
    <property type="entry name" value="SODIUM-BILE ACID COTRANSPORTER"/>
    <property type="match status" value="1"/>
</dbReference>
<dbReference type="Pfam" id="PF01758">
    <property type="entry name" value="SBF"/>
    <property type="match status" value="1"/>
</dbReference>
<protein>
    <submittedName>
        <fullName evidence="6">Sodium symporter</fullName>
    </submittedName>
</protein>
<feature type="transmembrane region" description="Helical" evidence="5">
    <location>
        <begin position="252"/>
        <end position="271"/>
    </location>
</feature>
<feature type="transmembrane region" description="Helical" evidence="5">
    <location>
        <begin position="12"/>
        <end position="30"/>
    </location>
</feature>
<dbReference type="InterPro" id="IPR002657">
    <property type="entry name" value="BilAc:Na_symport/Acr3"/>
</dbReference>
<dbReference type="GO" id="GO:0016020">
    <property type="term" value="C:membrane"/>
    <property type="evidence" value="ECO:0007669"/>
    <property type="project" value="UniProtKB-SubCell"/>
</dbReference>
<dbReference type="AlphaFoldDB" id="A0A1Z4N2A1"/>
<feature type="transmembrane region" description="Helical" evidence="5">
    <location>
        <begin position="136"/>
        <end position="154"/>
    </location>
</feature>
<evidence type="ECO:0000313" key="6">
    <source>
        <dbReference type="EMBL" id="BAY99751.1"/>
    </source>
</evidence>
<keyword evidence="4 5" id="KW-0472">Membrane</keyword>
<gene>
    <name evidence="6" type="ORF">NIES37_37340</name>
</gene>
<feature type="transmembrane region" description="Helical" evidence="5">
    <location>
        <begin position="166"/>
        <end position="185"/>
    </location>
</feature>
<proteinExistence type="predicted"/>
<evidence type="ECO:0000256" key="5">
    <source>
        <dbReference type="SAM" id="Phobius"/>
    </source>
</evidence>
<accession>A0A1Z4N2A1</accession>
<evidence type="ECO:0000256" key="1">
    <source>
        <dbReference type="ARBA" id="ARBA00004141"/>
    </source>
</evidence>
<dbReference type="EMBL" id="AP018248">
    <property type="protein sequence ID" value="BAY99751.1"/>
    <property type="molecule type" value="Genomic_DNA"/>
</dbReference>
<evidence type="ECO:0000313" key="7">
    <source>
        <dbReference type="Proteomes" id="UP000218785"/>
    </source>
</evidence>
<dbReference type="PANTHER" id="PTHR10361:SF28">
    <property type="entry name" value="P3 PROTEIN-RELATED"/>
    <property type="match status" value="1"/>
</dbReference>
<dbReference type="Proteomes" id="UP000218785">
    <property type="component" value="Chromosome"/>
</dbReference>
<reference evidence="6 7" key="1">
    <citation type="submission" date="2017-06" db="EMBL/GenBank/DDBJ databases">
        <title>Genome sequencing of cyanobaciteial culture collection at National Institute for Environmental Studies (NIES).</title>
        <authorList>
            <person name="Hirose Y."/>
            <person name="Shimura Y."/>
            <person name="Fujisawa T."/>
            <person name="Nakamura Y."/>
            <person name="Kawachi M."/>
        </authorList>
    </citation>
    <scope>NUCLEOTIDE SEQUENCE [LARGE SCALE GENOMIC DNA]</scope>
    <source>
        <strain evidence="6 7">NIES-37</strain>
    </source>
</reference>
<keyword evidence="7" id="KW-1185">Reference proteome</keyword>
<dbReference type="RefSeq" id="WP_096578109.1">
    <property type="nucleotide sequence ID" value="NZ_CAWNJS010000001.1"/>
</dbReference>
<organism evidence="6 7">
    <name type="scientific">Tolypothrix tenuis PCC 7101</name>
    <dbReference type="NCBI Taxonomy" id="231146"/>
    <lineage>
        <taxon>Bacteria</taxon>
        <taxon>Bacillati</taxon>
        <taxon>Cyanobacteriota</taxon>
        <taxon>Cyanophyceae</taxon>
        <taxon>Nostocales</taxon>
        <taxon>Tolypothrichaceae</taxon>
        <taxon>Tolypothrix</taxon>
    </lineage>
</organism>
<keyword evidence="2 5" id="KW-0812">Transmembrane</keyword>
<dbReference type="InterPro" id="IPR038770">
    <property type="entry name" value="Na+/solute_symporter_sf"/>
</dbReference>
<evidence type="ECO:0000256" key="2">
    <source>
        <dbReference type="ARBA" id="ARBA00022692"/>
    </source>
</evidence>
<evidence type="ECO:0000256" key="4">
    <source>
        <dbReference type="ARBA" id="ARBA00023136"/>
    </source>
</evidence>